<dbReference type="SMART" id="SM00367">
    <property type="entry name" value="LRR_CC"/>
    <property type="match status" value="4"/>
</dbReference>
<feature type="domain" description="F-box" evidence="11">
    <location>
        <begin position="588"/>
        <end position="634"/>
    </location>
</feature>
<evidence type="ECO:0000259" key="12">
    <source>
        <dbReference type="PROSITE" id="PS50222"/>
    </source>
</evidence>
<keyword evidence="7 9" id="KW-0175">Coiled coil</keyword>
<proteinExistence type="predicted"/>
<comment type="caution">
    <text evidence="13">The sequence shown here is derived from an EMBL/GenBank/DDBJ whole genome shotgun (WGS) entry which is preliminary data.</text>
</comment>
<dbReference type="Pfam" id="PF00071">
    <property type="entry name" value="Ras"/>
    <property type="match status" value="1"/>
</dbReference>
<evidence type="ECO:0000259" key="11">
    <source>
        <dbReference type="PROSITE" id="PS50181"/>
    </source>
</evidence>
<feature type="compositionally biased region" description="Basic and acidic residues" evidence="10">
    <location>
        <begin position="294"/>
        <end position="309"/>
    </location>
</feature>
<dbReference type="PROSITE" id="PS51420">
    <property type="entry name" value="RHO"/>
    <property type="match status" value="1"/>
</dbReference>
<dbReference type="NCBIfam" id="TIGR00231">
    <property type="entry name" value="small_GTP"/>
    <property type="match status" value="1"/>
</dbReference>
<dbReference type="PROSITE" id="PS50181">
    <property type="entry name" value="FBOX"/>
    <property type="match status" value="1"/>
</dbReference>
<sequence length="1622" mass="183214">MDDFEKYQPQMAVQEVNPIFKGKSAVSEFLEDSGNCMQGINLHLLSDSLFSEQQKLRHVLDWAHSFLSSGSEVHHEFCRADSLILASENQRQTQRGSPVYKHSSAAKHHHQATCTVGSNEVFEGGQRTEKVWQLEPANYNKSEPNNHPCGYKLPFTDNPCIPFHFTSGRFKVTRPEKREIPETKNNLELHDTAHKQKSSQDNNCTTSSLYIPIQRHRKINHTLASSEQYISSLSNSNHRGKEKRDMMRANVKKKMGPKMEAEKDKTEAAWTEVREGQINNEQESSSGFIMYGKDNKSHSKPEQTPKQMEETVNSNFSSPLKIPAYLTIYEQYQLCVDRLRFRRCQQKPPCFEFDSFDPNAEIQKHLSKVSIKGVAAVESTKTFSAILNKNQERTSHKRNGSTVSGHTHLKTPVKDPPAAICAESRPVCEKKIVTSTTNLDFIKRAKNSNNRDIKTQTEHLWTAPSDNVSSVEDSDAFTANSVLMPKRVRHHPDMKGHQVGAKGRGRSRRLCEKSPITNGGILPRPQSTKIITLNAQIHTKRHTPEDRVKHTSTSGDGKTPDHRPTSQAIEHVDVDTDYKYSPAGVPESDNWLNLPDEVWLSILSVLPHGDLSRVVQVCHRLHTLDTDHTLWKKVRIENSTLSDRWLLCVGRRHPRSPCLYSCSGLSASSCGLDMFFSLCRNSLEVTNVTVETLLQSCINLQSLTLSSCPGVTDLTLHSISKYTPCIRFRHRRSLDVSGCKAVTDAGVESLALGCRSLQQLDVSSTDTGNRGVTLLANYCGTHLHTVKLSFCHISSENILKLCKGCKRLEVVHLYGCAQLPTKQEIREVNTTELRVDTQEADTIFNRLDIDKDGTVTLEEFITGFNERHQEKEDDIKPGNKKSSESVEKFPSKKEQVIFSRPHPSIKGMSAEEQDRLRTLFNAYDVDNSGRIERNEFLTICAELQVSAAEAEKIFDRLDVDNDGTVTLLEFISGFHDRYGEDMDSDGGDVSAAWEDFEGRMGNQAKFIPRNEQAATLYQNISLTEPRLIPQFEKIILNFTKEIKQQNSEMENLALAVKRAQDQASMQLSEMEEEMDQRINAAERKTREQEKKRAESAMNELRRTCETEVCELQCKIQRMQMIEEKYKTITVKDESPALKKKINELTLENQRLKQDLLRSQTKVACLQSEMDSMKTELTDQSINSERDEELMKHFSDEQDVLESQIEILQTANRKLHDSNDGLRAALERLTKSGNGGSPGDKNRNRSKSICYSSQYALLDRFCQRMDDYPVYSRRPSCDTLALAMCDPGLRRRLSSEYEDDSLPETYMDSGLSTLRGSHAGYDSEQEAKGQEEEEEEEEVEVEVRDKKKVDDDNNDSLIEENTDTELAETQDGESAFGSDSSSVLDWKPSESISVSTPPAPTTRKALSAISVQKEDKDSVDLGYMTSEKAYRIVLAGDAAVGKSSFLLRLCKNEFKLNSSATLGVDFQMKTLIVDGEPTLLQLWDTAGQERFRSIAKSYFRRADGVLLLYDVTCERSFLNVREWVDMIEDVSQEDIPIMLVGNKCDLRKDGVSSVPTSYGEKLAMTYSTLFCETSAKDGSNILEAVLHLARQVTTHAAFDDKNRYQTLPSLDAPKKKPNFACCT</sequence>
<keyword evidence="6" id="KW-0106">Calcium</keyword>
<protein>
    <recommendedName>
        <fullName evidence="15">Ras and EF-hand domain-containing protein</fullName>
    </recommendedName>
</protein>
<dbReference type="Pfam" id="PF13516">
    <property type="entry name" value="LRR_6"/>
    <property type="match status" value="1"/>
</dbReference>
<evidence type="ECO:0000256" key="5">
    <source>
        <dbReference type="ARBA" id="ARBA00022786"/>
    </source>
</evidence>
<evidence type="ECO:0000256" key="7">
    <source>
        <dbReference type="ARBA" id="ARBA00023054"/>
    </source>
</evidence>
<dbReference type="SUPFAM" id="SSF52540">
    <property type="entry name" value="P-loop containing nucleoside triphosphate hydrolases"/>
    <property type="match status" value="1"/>
</dbReference>
<keyword evidence="5" id="KW-0833">Ubl conjugation pathway</keyword>
<dbReference type="PROSITE" id="PS51421">
    <property type="entry name" value="RAS"/>
    <property type="match status" value="1"/>
</dbReference>
<dbReference type="InterPro" id="IPR001806">
    <property type="entry name" value="Small_GTPase"/>
</dbReference>
<feature type="domain" description="EF-hand" evidence="12">
    <location>
        <begin position="835"/>
        <end position="870"/>
    </location>
</feature>
<feature type="region of interest" description="Disordered" evidence="10">
    <location>
        <begin position="294"/>
        <end position="314"/>
    </location>
</feature>
<reference evidence="13 14" key="1">
    <citation type="submission" date="2024-01" db="EMBL/GenBank/DDBJ databases">
        <authorList>
            <person name="Alioto T."/>
            <person name="Alioto T."/>
            <person name="Gomez Garrido J."/>
        </authorList>
    </citation>
    <scope>NUCLEOTIDE SEQUENCE [LARGE SCALE GENOMIC DNA]</scope>
</reference>
<evidence type="ECO:0000313" key="13">
    <source>
        <dbReference type="EMBL" id="CAK6950535.1"/>
    </source>
</evidence>
<keyword evidence="3" id="KW-0479">Metal-binding</keyword>
<feature type="compositionally biased region" description="Basic and acidic residues" evidence="10">
    <location>
        <begin position="1340"/>
        <end position="1350"/>
    </location>
</feature>
<dbReference type="Gene3D" id="1.10.238.10">
    <property type="entry name" value="EF-hand"/>
    <property type="match status" value="1"/>
</dbReference>
<dbReference type="SMART" id="SM00175">
    <property type="entry name" value="RAB"/>
    <property type="match status" value="1"/>
</dbReference>
<dbReference type="GO" id="GO:0005737">
    <property type="term" value="C:cytoplasm"/>
    <property type="evidence" value="ECO:0007669"/>
    <property type="project" value="UniProtKB-SubCell"/>
</dbReference>
<dbReference type="PROSITE" id="PS50222">
    <property type="entry name" value="EF_HAND_2"/>
    <property type="match status" value="3"/>
</dbReference>
<keyword evidence="4" id="KW-0547">Nucleotide-binding</keyword>
<comment type="subcellular location">
    <subcellularLocation>
        <location evidence="1">Cytoplasm</location>
    </subcellularLocation>
</comment>
<evidence type="ECO:0000256" key="3">
    <source>
        <dbReference type="ARBA" id="ARBA00022723"/>
    </source>
</evidence>
<dbReference type="Gene3D" id="3.40.50.300">
    <property type="entry name" value="P-loop containing nucleotide triphosphate hydrolases"/>
    <property type="match status" value="1"/>
</dbReference>
<dbReference type="GO" id="GO:0003924">
    <property type="term" value="F:GTPase activity"/>
    <property type="evidence" value="ECO:0007669"/>
    <property type="project" value="InterPro"/>
</dbReference>
<dbReference type="Pfam" id="PF13833">
    <property type="entry name" value="EF-hand_8"/>
    <property type="match status" value="1"/>
</dbReference>
<dbReference type="InterPro" id="IPR002048">
    <property type="entry name" value="EF_hand_dom"/>
</dbReference>
<feature type="compositionally biased region" description="Acidic residues" evidence="10">
    <location>
        <begin position="1351"/>
        <end position="1370"/>
    </location>
</feature>
<organism evidence="13 14">
    <name type="scientific">Scomber scombrus</name>
    <name type="common">Atlantic mackerel</name>
    <name type="synonym">Scomber vernalis</name>
    <dbReference type="NCBI Taxonomy" id="13677"/>
    <lineage>
        <taxon>Eukaryota</taxon>
        <taxon>Metazoa</taxon>
        <taxon>Chordata</taxon>
        <taxon>Craniata</taxon>
        <taxon>Vertebrata</taxon>
        <taxon>Euteleostomi</taxon>
        <taxon>Actinopterygii</taxon>
        <taxon>Neopterygii</taxon>
        <taxon>Teleostei</taxon>
        <taxon>Neoteleostei</taxon>
        <taxon>Acanthomorphata</taxon>
        <taxon>Pelagiaria</taxon>
        <taxon>Scombriformes</taxon>
        <taxon>Scombridae</taxon>
        <taxon>Scomber</taxon>
    </lineage>
</organism>
<feature type="domain" description="EF-hand" evidence="12">
    <location>
        <begin position="911"/>
        <end position="946"/>
    </location>
</feature>
<dbReference type="InterPro" id="IPR032675">
    <property type="entry name" value="LRR_dom_sf"/>
</dbReference>
<dbReference type="Proteomes" id="UP001314229">
    <property type="component" value="Unassembled WGS sequence"/>
</dbReference>
<dbReference type="PRINTS" id="PR00449">
    <property type="entry name" value="RASTRNSFRMNG"/>
</dbReference>
<evidence type="ECO:0000256" key="4">
    <source>
        <dbReference type="ARBA" id="ARBA00022741"/>
    </source>
</evidence>
<dbReference type="InterPro" id="IPR050227">
    <property type="entry name" value="Rab"/>
</dbReference>
<dbReference type="GO" id="GO:0005509">
    <property type="term" value="F:calcium ion binding"/>
    <property type="evidence" value="ECO:0007669"/>
    <property type="project" value="InterPro"/>
</dbReference>
<dbReference type="GO" id="GO:0005525">
    <property type="term" value="F:GTP binding"/>
    <property type="evidence" value="ECO:0007669"/>
    <property type="project" value="UniProtKB-KW"/>
</dbReference>
<dbReference type="InterPro" id="IPR018247">
    <property type="entry name" value="EF_Hand_1_Ca_BS"/>
</dbReference>
<keyword evidence="14" id="KW-1185">Reference proteome</keyword>
<dbReference type="SMART" id="SM00256">
    <property type="entry name" value="FBOX"/>
    <property type="match status" value="1"/>
</dbReference>
<dbReference type="InterPro" id="IPR036047">
    <property type="entry name" value="F-box-like_dom_sf"/>
</dbReference>
<name>A0AAV1MU26_SCOSC</name>
<dbReference type="PROSITE" id="PS51419">
    <property type="entry name" value="RAB"/>
    <property type="match status" value="1"/>
</dbReference>
<keyword evidence="2" id="KW-0963">Cytoplasm</keyword>
<dbReference type="SMART" id="SM00173">
    <property type="entry name" value="RAS"/>
    <property type="match status" value="1"/>
</dbReference>
<evidence type="ECO:0000256" key="6">
    <source>
        <dbReference type="ARBA" id="ARBA00022837"/>
    </source>
</evidence>
<dbReference type="InterPro" id="IPR027417">
    <property type="entry name" value="P-loop_NTPase"/>
</dbReference>
<dbReference type="Pfam" id="PF12937">
    <property type="entry name" value="F-box-like"/>
    <property type="match status" value="1"/>
</dbReference>
<feature type="region of interest" description="Disordered" evidence="10">
    <location>
        <begin position="539"/>
        <end position="565"/>
    </location>
</feature>
<dbReference type="SUPFAM" id="SSF52047">
    <property type="entry name" value="RNI-like"/>
    <property type="match status" value="1"/>
</dbReference>
<feature type="region of interest" description="Disordered" evidence="10">
    <location>
        <begin position="392"/>
        <end position="416"/>
    </location>
</feature>
<dbReference type="SUPFAM" id="SSF81383">
    <property type="entry name" value="F-box domain"/>
    <property type="match status" value="1"/>
</dbReference>
<dbReference type="InterPro" id="IPR011992">
    <property type="entry name" value="EF-hand-dom_pair"/>
</dbReference>
<dbReference type="SMART" id="SM00054">
    <property type="entry name" value="EFh"/>
    <property type="match status" value="3"/>
</dbReference>
<dbReference type="SUPFAM" id="SSF47473">
    <property type="entry name" value="EF-hand"/>
    <property type="match status" value="1"/>
</dbReference>
<dbReference type="SMART" id="SM00176">
    <property type="entry name" value="RAN"/>
    <property type="match status" value="1"/>
</dbReference>
<evidence type="ECO:0000256" key="8">
    <source>
        <dbReference type="ARBA" id="ARBA00023134"/>
    </source>
</evidence>
<feature type="region of interest" description="Disordered" evidence="10">
    <location>
        <begin position="868"/>
        <end position="892"/>
    </location>
</feature>
<accession>A0AAV1MU26</accession>
<evidence type="ECO:0008006" key="15">
    <source>
        <dbReference type="Google" id="ProtNLM"/>
    </source>
</evidence>
<dbReference type="InterPro" id="IPR001810">
    <property type="entry name" value="F-box_dom"/>
</dbReference>
<dbReference type="SMART" id="SM00174">
    <property type="entry name" value="RHO"/>
    <property type="match status" value="1"/>
</dbReference>
<evidence type="ECO:0000313" key="14">
    <source>
        <dbReference type="Proteomes" id="UP001314229"/>
    </source>
</evidence>
<evidence type="ECO:0000256" key="10">
    <source>
        <dbReference type="SAM" id="MobiDB-lite"/>
    </source>
</evidence>
<feature type="region of interest" description="Disordered" evidence="10">
    <location>
        <begin position="1295"/>
        <end position="1407"/>
    </location>
</feature>
<dbReference type="Pfam" id="PF13499">
    <property type="entry name" value="EF-hand_7"/>
    <property type="match status" value="1"/>
</dbReference>
<dbReference type="CDD" id="cd00051">
    <property type="entry name" value="EFh"/>
    <property type="match status" value="1"/>
</dbReference>
<dbReference type="PANTHER" id="PTHR47977">
    <property type="entry name" value="RAS-RELATED PROTEIN RAB"/>
    <property type="match status" value="1"/>
</dbReference>
<keyword evidence="8" id="KW-0342">GTP-binding</keyword>
<dbReference type="Gene3D" id="3.80.10.10">
    <property type="entry name" value="Ribonuclease Inhibitor"/>
    <property type="match status" value="1"/>
</dbReference>
<evidence type="ECO:0000256" key="1">
    <source>
        <dbReference type="ARBA" id="ARBA00004496"/>
    </source>
</evidence>
<dbReference type="InterPro" id="IPR005225">
    <property type="entry name" value="Small_GTP-bd"/>
</dbReference>
<feature type="coiled-coil region" evidence="9">
    <location>
        <begin position="1134"/>
        <end position="1168"/>
    </location>
</feature>
<evidence type="ECO:0000256" key="2">
    <source>
        <dbReference type="ARBA" id="ARBA00022490"/>
    </source>
</evidence>
<dbReference type="FunFam" id="3.40.50.300:FF:001348">
    <property type="entry name" value="Ras and EF-hand domain-containing protein"/>
    <property type="match status" value="1"/>
</dbReference>
<dbReference type="InterPro" id="IPR001611">
    <property type="entry name" value="Leu-rich_rpt"/>
</dbReference>
<dbReference type="CDD" id="cd00154">
    <property type="entry name" value="Rab"/>
    <property type="match status" value="1"/>
</dbReference>
<feature type="coiled-coil region" evidence="9">
    <location>
        <begin position="1035"/>
        <end position="1110"/>
    </location>
</feature>
<dbReference type="PROSITE" id="PS00018">
    <property type="entry name" value="EF_HAND_1"/>
    <property type="match status" value="3"/>
</dbReference>
<feature type="domain" description="EF-hand" evidence="12">
    <location>
        <begin position="948"/>
        <end position="980"/>
    </location>
</feature>
<gene>
    <name evidence="13" type="ORF">FSCOSCO3_A016797</name>
</gene>
<dbReference type="CDD" id="cd22139">
    <property type="entry name" value="F-box_unchar"/>
    <property type="match status" value="1"/>
</dbReference>
<evidence type="ECO:0000256" key="9">
    <source>
        <dbReference type="SAM" id="Coils"/>
    </source>
</evidence>
<feature type="region of interest" description="Disordered" evidence="10">
    <location>
        <begin position="492"/>
        <end position="524"/>
    </location>
</feature>
<dbReference type="EMBL" id="CAWUFR010000004">
    <property type="protein sequence ID" value="CAK6950535.1"/>
    <property type="molecule type" value="Genomic_DNA"/>
</dbReference>
<feature type="compositionally biased region" description="Acidic residues" evidence="10">
    <location>
        <begin position="1330"/>
        <end position="1339"/>
    </location>
</feature>
<dbReference type="InterPro" id="IPR006553">
    <property type="entry name" value="Leu-rich_rpt_Cys-con_subtyp"/>
</dbReference>